<organism evidence="2 3">
    <name type="scientific">Ascosphaera apis ARSEF 7405</name>
    <dbReference type="NCBI Taxonomy" id="392613"/>
    <lineage>
        <taxon>Eukaryota</taxon>
        <taxon>Fungi</taxon>
        <taxon>Dikarya</taxon>
        <taxon>Ascomycota</taxon>
        <taxon>Pezizomycotina</taxon>
        <taxon>Eurotiomycetes</taxon>
        <taxon>Eurotiomycetidae</taxon>
        <taxon>Onygenales</taxon>
        <taxon>Ascosphaeraceae</taxon>
        <taxon>Ascosphaera</taxon>
    </lineage>
</organism>
<dbReference type="PANTHER" id="PTHR23146:SF0">
    <property type="entry name" value="RNA POLYMERASE-ASSOCIATED PROTEIN LEO1"/>
    <property type="match status" value="1"/>
</dbReference>
<feature type="compositionally biased region" description="Acidic residues" evidence="1">
    <location>
        <begin position="1"/>
        <end position="11"/>
    </location>
</feature>
<feature type="compositionally biased region" description="Basic residues" evidence="1">
    <location>
        <begin position="360"/>
        <end position="369"/>
    </location>
</feature>
<gene>
    <name evidence="2" type="ORF">AAP_00868</name>
</gene>
<dbReference type="OrthoDB" id="20844at2759"/>
<proteinExistence type="predicted"/>
<name>A0A168D091_9EURO</name>
<dbReference type="GO" id="GO:0016593">
    <property type="term" value="C:Cdc73/Paf1 complex"/>
    <property type="evidence" value="ECO:0007669"/>
    <property type="project" value="InterPro"/>
</dbReference>
<evidence type="ECO:0000313" key="2">
    <source>
        <dbReference type="EMBL" id="KZZ97225.1"/>
    </source>
</evidence>
<dbReference type="GO" id="GO:1990269">
    <property type="term" value="F:RNA polymerase II C-terminal domain phosphoserine binding"/>
    <property type="evidence" value="ECO:0007669"/>
    <property type="project" value="TreeGrafter"/>
</dbReference>
<keyword evidence="3" id="KW-1185">Reference proteome</keyword>
<dbReference type="Pfam" id="PF04004">
    <property type="entry name" value="Leo1"/>
    <property type="match status" value="1"/>
</dbReference>
<dbReference type="AlphaFoldDB" id="A0A168D091"/>
<feature type="compositionally biased region" description="Basic and acidic residues" evidence="1">
    <location>
        <begin position="468"/>
        <end position="479"/>
    </location>
</feature>
<protein>
    <submittedName>
        <fullName evidence="2">Leo1-like protein</fullName>
    </submittedName>
</protein>
<dbReference type="GO" id="GO:0006368">
    <property type="term" value="P:transcription elongation by RNA polymerase II"/>
    <property type="evidence" value="ECO:0007669"/>
    <property type="project" value="InterPro"/>
</dbReference>
<feature type="region of interest" description="Disordered" evidence="1">
    <location>
        <begin position="359"/>
        <end position="493"/>
    </location>
</feature>
<feature type="region of interest" description="Disordered" evidence="1">
    <location>
        <begin position="1"/>
        <end position="109"/>
    </location>
</feature>
<feature type="compositionally biased region" description="Acidic residues" evidence="1">
    <location>
        <begin position="390"/>
        <end position="435"/>
    </location>
</feature>
<evidence type="ECO:0000256" key="1">
    <source>
        <dbReference type="SAM" id="MobiDB-lite"/>
    </source>
</evidence>
<dbReference type="GO" id="GO:0032968">
    <property type="term" value="P:positive regulation of transcription elongation by RNA polymerase II"/>
    <property type="evidence" value="ECO:0007669"/>
    <property type="project" value="TreeGrafter"/>
</dbReference>
<sequence>MSLFSDDDNMDLDAKPSLASSDLSDSGDKSPARHHNNSHNHHHDNDNDNESHDGHSANDPEDAPPNDYASDSPHSHRDLPPDDLGLGSDDEGAYYDQNNDDRLDGDDDRYAQPASINVMDLHLARAPDLESTDGEVHTLHVPDFLSVEIEDFNPEVYVPPSFNIASTSLCWRYDPRDNATIQSNARIVKWSDGSMTLQLASNPKEHYQITSKRLARSHAYSHLDDYSSYPDAHVYLGVPSDAAEVIRLNSHVTNQLNILPSSLEHDDAVEQLRASLAAASKNSRTNPDGSVTMIDVKEDPELAKKQAEMAEREKARAEKKRLAAQERELLGGRRGGFARSGGAGLTVAGLEGDLDVGTTRAKKAKRRANHRGDIYSDDEGQGRRGRTREDEYDEGDGFLVGSDEELETYSDDQEDSEGMEMDDDGDGDGDGEQSDYDQKRRARQRGKPASQSQSQSQPQSQPSPVKQAKNESDKEETYVRQKKRYVVDSDDDE</sequence>
<evidence type="ECO:0000313" key="3">
    <source>
        <dbReference type="Proteomes" id="UP000242877"/>
    </source>
</evidence>
<feature type="compositionally biased region" description="Low complexity" evidence="1">
    <location>
        <begin position="450"/>
        <end position="464"/>
    </location>
</feature>
<dbReference type="PANTHER" id="PTHR23146">
    <property type="entry name" value="LEO1 PROTEIN"/>
    <property type="match status" value="1"/>
</dbReference>
<feature type="compositionally biased region" description="Basic and acidic residues" evidence="1">
    <location>
        <begin position="43"/>
        <end position="58"/>
    </location>
</feature>
<dbReference type="VEuPathDB" id="FungiDB:AAP_00868"/>
<dbReference type="Proteomes" id="UP000242877">
    <property type="component" value="Unassembled WGS sequence"/>
</dbReference>
<reference evidence="2 3" key="1">
    <citation type="journal article" date="2016" name="Genome Biol. Evol.">
        <title>Divergent and convergent evolution of fungal pathogenicity.</title>
        <authorList>
            <person name="Shang Y."/>
            <person name="Xiao G."/>
            <person name="Zheng P."/>
            <person name="Cen K."/>
            <person name="Zhan S."/>
            <person name="Wang C."/>
        </authorList>
    </citation>
    <scope>NUCLEOTIDE SEQUENCE [LARGE SCALE GENOMIC DNA]</scope>
    <source>
        <strain evidence="2 3">ARSEF 7405</strain>
    </source>
</reference>
<feature type="compositionally biased region" description="Basic residues" evidence="1">
    <location>
        <begin position="32"/>
        <end position="42"/>
    </location>
</feature>
<comment type="caution">
    <text evidence="2">The sequence shown here is derived from an EMBL/GenBank/DDBJ whole genome shotgun (WGS) entry which is preliminary data.</text>
</comment>
<dbReference type="InterPro" id="IPR007149">
    <property type="entry name" value="Leo1"/>
</dbReference>
<accession>A0A168D091</accession>
<dbReference type="EMBL" id="AZGZ01000002">
    <property type="protein sequence ID" value="KZZ97225.1"/>
    <property type="molecule type" value="Genomic_DNA"/>
</dbReference>
<feature type="compositionally biased region" description="Low complexity" evidence="1">
    <location>
        <begin position="15"/>
        <end position="24"/>
    </location>
</feature>